<proteinExistence type="predicted"/>
<sequence length="172" mass="19891">MSSNPASNCTVTPAIRAKITAKIAHCIQLAERYFKIKLVVPTFNFKQRGRTAGTAYLQTNEMRFNLFMLKQDCEKFIEQVVPHEVAHLVVFQVYGSRPKPHGPEWTAIMEHLFNVEADRTHDFDVPSPKRLFIYQCDCQTHEFTAHRHGRAKRGTQYLCKRCKGHLAFVRAK</sequence>
<accession>A0ABW4B1Y6</accession>
<dbReference type="PANTHER" id="PTHR38773:SF1">
    <property type="entry name" value="PROTEIN SPRT"/>
    <property type="match status" value="1"/>
</dbReference>
<evidence type="ECO:0000313" key="2">
    <source>
        <dbReference type="EMBL" id="MFD1383967.1"/>
    </source>
</evidence>
<dbReference type="Proteomes" id="UP001597059">
    <property type="component" value="Unassembled WGS sequence"/>
</dbReference>
<protein>
    <submittedName>
        <fullName evidence="2">SprT family zinc-dependent metalloprotease</fullName>
    </submittedName>
</protein>
<gene>
    <name evidence="2" type="ORF">ACFQ45_11330</name>
</gene>
<dbReference type="NCBIfam" id="NF003421">
    <property type="entry name" value="PRK04860.1"/>
    <property type="match status" value="1"/>
</dbReference>
<name>A0ABW4B1Y6_9GAMM</name>
<dbReference type="PANTHER" id="PTHR38773">
    <property type="entry name" value="PROTEIN SPRT"/>
    <property type="match status" value="1"/>
</dbReference>
<feature type="domain" description="SprT-like" evidence="1">
    <location>
        <begin position="21"/>
        <end position="169"/>
    </location>
</feature>
<dbReference type="Pfam" id="PF10263">
    <property type="entry name" value="SprT-like"/>
    <property type="match status" value="1"/>
</dbReference>
<comment type="caution">
    <text evidence="2">The sequence shown here is derived from an EMBL/GenBank/DDBJ whole genome shotgun (WGS) entry which is preliminary data.</text>
</comment>
<dbReference type="InterPro" id="IPR006640">
    <property type="entry name" value="SprT-like_domain"/>
</dbReference>
<dbReference type="SMART" id="SM00731">
    <property type="entry name" value="SprT"/>
    <property type="match status" value="1"/>
</dbReference>
<evidence type="ECO:0000259" key="1">
    <source>
        <dbReference type="SMART" id="SM00731"/>
    </source>
</evidence>
<reference evidence="3" key="1">
    <citation type="journal article" date="2019" name="Int. J. Syst. Evol. Microbiol.">
        <title>The Global Catalogue of Microorganisms (GCM) 10K type strain sequencing project: providing services to taxonomists for standard genome sequencing and annotation.</title>
        <authorList>
            <consortium name="The Broad Institute Genomics Platform"/>
            <consortium name="The Broad Institute Genome Sequencing Center for Infectious Disease"/>
            <person name="Wu L."/>
            <person name="Ma J."/>
        </authorList>
    </citation>
    <scope>NUCLEOTIDE SEQUENCE [LARGE SCALE GENOMIC DNA]</scope>
    <source>
        <strain evidence="3">JCM 30774</strain>
    </source>
</reference>
<organism evidence="2 3">
    <name type="scientific">Rhodanobacter aciditrophus</name>
    <dbReference type="NCBI Taxonomy" id="1623218"/>
    <lineage>
        <taxon>Bacteria</taxon>
        <taxon>Pseudomonadati</taxon>
        <taxon>Pseudomonadota</taxon>
        <taxon>Gammaproteobacteria</taxon>
        <taxon>Lysobacterales</taxon>
        <taxon>Rhodanobacteraceae</taxon>
        <taxon>Rhodanobacter</taxon>
    </lineage>
</organism>
<evidence type="ECO:0000313" key="3">
    <source>
        <dbReference type="Proteomes" id="UP001597059"/>
    </source>
</evidence>
<keyword evidence="2" id="KW-0482">Metalloprotease</keyword>
<dbReference type="EMBL" id="JBHTMN010000012">
    <property type="protein sequence ID" value="MFD1383967.1"/>
    <property type="molecule type" value="Genomic_DNA"/>
</dbReference>
<keyword evidence="3" id="KW-1185">Reference proteome</keyword>
<dbReference type="RefSeq" id="WP_377367737.1">
    <property type="nucleotide sequence ID" value="NZ_JBHTMN010000012.1"/>
</dbReference>
<dbReference type="GO" id="GO:0008237">
    <property type="term" value="F:metallopeptidase activity"/>
    <property type="evidence" value="ECO:0007669"/>
    <property type="project" value="UniProtKB-KW"/>
</dbReference>
<keyword evidence="2" id="KW-0645">Protease</keyword>
<keyword evidence="2" id="KW-0378">Hydrolase</keyword>